<proteinExistence type="inferred from homology"/>
<comment type="function">
    <text evidence="5">Converts proline to delta-1-pyrroline-5-carboxylate.</text>
</comment>
<keyword evidence="4 5" id="KW-0642">Proline metabolism</keyword>
<dbReference type="OrthoDB" id="5464at2759"/>
<sequence length="498" mass="55400">MFGRLSTASVRQFHALPPARVVQGAEKTTIISCRRTYSDYTADVRDTDFNPKYVSKPDTTAPTASPTGLERMPNVNVFRNLLLGTILTSPILSKIGFGLFGKVANSKSAILNPDTNPILRAIIKPLIYDQFCAGTNPEEIFQTRNVTKGMGYGGIVLCYGKEIQISSSGEVHSTGKGNSDQILEINAWRDGNLETLDMTGKGDWLGMKLTGAGPGVTKALVENQEPPPEFVAAMDAICQKAKDQNVRLWVDAEQQTVQTAIDRWTIDFMRKWNGNGSVVVYQTIQAYLKAARPRLMNQLALAEKERWTLAVKLVRGAYIANDQRELIHDTKQDTDDSYDGLVQDMLCGANLGFKTEHFPRMELILAGHNPESVAMAWNLVQRLSEQGTLKVLPEFVQLQGMGDELGCKVLQRCDDLRKQKASATTGALTLEQANSFGRQDAVVPAVYKCLTWGSIQECMQYLYRRLIENQGGADRMKDGLSAYRQEVWRRLTRSVSFK</sequence>
<dbReference type="GO" id="GO:0005739">
    <property type="term" value="C:mitochondrion"/>
    <property type="evidence" value="ECO:0007669"/>
    <property type="project" value="TreeGrafter"/>
</dbReference>
<evidence type="ECO:0000256" key="3">
    <source>
        <dbReference type="ARBA" id="ARBA00023002"/>
    </source>
</evidence>
<keyword evidence="8" id="KW-1185">Reference proteome</keyword>
<comment type="catalytic activity">
    <reaction evidence="5">
        <text>L-proline + a quinone = (S)-1-pyrroline-5-carboxylate + a quinol + H(+)</text>
        <dbReference type="Rhea" id="RHEA:23784"/>
        <dbReference type="ChEBI" id="CHEBI:15378"/>
        <dbReference type="ChEBI" id="CHEBI:17388"/>
        <dbReference type="ChEBI" id="CHEBI:24646"/>
        <dbReference type="ChEBI" id="CHEBI:60039"/>
        <dbReference type="ChEBI" id="CHEBI:132124"/>
        <dbReference type="EC" id="1.5.5.2"/>
    </reaction>
</comment>
<organism evidence="7 8">
    <name type="scientific">Dothistroma septosporum (strain NZE10 / CBS 128990)</name>
    <name type="common">Red band needle blight fungus</name>
    <name type="synonym">Mycosphaerella pini</name>
    <dbReference type="NCBI Taxonomy" id="675120"/>
    <lineage>
        <taxon>Eukaryota</taxon>
        <taxon>Fungi</taxon>
        <taxon>Dikarya</taxon>
        <taxon>Ascomycota</taxon>
        <taxon>Pezizomycotina</taxon>
        <taxon>Dothideomycetes</taxon>
        <taxon>Dothideomycetidae</taxon>
        <taxon>Mycosphaerellales</taxon>
        <taxon>Mycosphaerellaceae</taxon>
        <taxon>Dothistroma</taxon>
    </lineage>
</organism>
<dbReference type="InterPro" id="IPR029041">
    <property type="entry name" value="FAD-linked_oxidoreductase-like"/>
</dbReference>
<keyword evidence="5" id="KW-0274">FAD</keyword>
<dbReference type="SUPFAM" id="SSF51730">
    <property type="entry name" value="FAD-linked oxidoreductase"/>
    <property type="match status" value="1"/>
</dbReference>
<dbReference type="PANTHER" id="PTHR13914:SF34">
    <property type="entry name" value="PROLINE DEHYDROGENASE"/>
    <property type="match status" value="1"/>
</dbReference>
<evidence type="ECO:0000313" key="8">
    <source>
        <dbReference type="Proteomes" id="UP000016933"/>
    </source>
</evidence>
<dbReference type="GO" id="GO:0004657">
    <property type="term" value="F:proline dehydrogenase activity"/>
    <property type="evidence" value="ECO:0007669"/>
    <property type="project" value="UniProtKB-EC"/>
</dbReference>
<comment type="cofactor">
    <cofactor evidence="5">
        <name>FAD</name>
        <dbReference type="ChEBI" id="CHEBI:57692"/>
    </cofactor>
</comment>
<dbReference type="STRING" id="675120.N1PLV9"/>
<evidence type="ECO:0000256" key="5">
    <source>
        <dbReference type="RuleBase" id="RU364054"/>
    </source>
</evidence>
<keyword evidence="5" id="KW-0285">Flavoprotein</keyword>
<reference evidence="8" key="1">
    <citation type="journal article" date="2012" name="PLoS Genet.">
        <title>The genomes of the fungal plant pathogens Cladosporium fulvum and Dothistroma septosporum reveal adaptation to different hosts and lifestyles but also signatures of common ancestry.</title>
        <authorList>
            <person name="de Wit P.J.G.M."/>
            <person name="van der Burgt A."/>
            <person name="Oekmen B."/>
            <person name="Stergiopoulos I."/>
            <person name="Abd-Elsalam K.A."/>
            <person name="Aerts A.L."/>
            <person name="Bahkali A.H."/>
            <person name="Beenen H.G."/>
            <person name="Chettri P."/>
            <person name="Cox M.P."/>
            <person name="Datema E."/>
            <person name="de Vries R.P."/>
            <person name="Dhillon B."/>
            <person name="Ganley A.R."/>
            <person name="Griffiths S.A."/>
            <person name="Guo Y."/>
            <person name="Hamelin R.C."/>
            <person name="Henrissat B."/>
            <person name="Kabir M.S."/>
            <person name="Jashni M.K."/>
            <person name="Kema G."/>
            <person name="Klaubauf S."/>
            <person name="Lapidus A."/>
            <person name="Levasseur A."/>
            <person name="Lindquist E."/>
            <person name="Mehrabi R."/>
            <person name="Ohm R.A."/>
            <person name="Owen T.J."/>
            <person name="Salamov A."/>
            <person name="Schwelm A."/>
            <person name="Schijlen E."/>
            <person name="Sun H."/>
            <person name="van den Burg H.A."/>
            <person name="van Ham R.C.H.J."/>
            <person name="Zhang S."/>
            <person name="Goodwin S.B."/>
            <person name="Grigoriev I.V."/>
            <person name="Collemare J."/>
            <person name="Bradshaw R.E."/>
        </authorList>
    </citation>
    <scope>NUCLEOTIDE SEQUENCE [LARGE SCALE GENOMIC DNA]</scope>
    <source>
        <strain evidence="8">NZE10 / CBS 128990</strain>
    </source>
</reference>
<dbReference type="EMBL" id="KB446541">
    <property type="protein sequence ID" value="EME42291.1"/>
    <property type="molecule type" value="Genomic_DNA"/>
</dbReference>
<dbReference type="Pfam" id="PF01619">
    <property type="entry name" value="Pro_dh"/>
    <property type="match status" value="1"/>
</dbReference>
<evidence type="ECO:0000256" key="4">
    <source>
        <dbReference type="ARBA" id="ARBA00023062"/>
    </source>
</evidence>
<dbReference type="Proteomes" id="UP000016933">
    <property type="component" value="Unassembled WGS sequence"/>
</dbReference>
<gene>
    <name evidence="7" type="ORF">DOTSEDRAFT_73203</name>
</gene>
<dbReference type="PANTHER" id="PTHR13914">
    <property type="entry name" value="PROLINE OXIDASE"/>
    <property type="match status" value="1"/>
</dbReference>
<evidence type="ECO:0000259" key="6">
    <source>
        <dbReference type="Pfam" id="PF01619"/>
    </source>
</evidence>
<keyword evidence="3 5" id="KW-0560">Oxidoreductase</keyword>
<feature type="domain" description="Proline dehydrogenase" evidence="6">
    <location>
        <begin position="212"/>
        <end position="476"/>
    </location>
</feature>
<name>N1PLV9_DOTSN</name>
<dbReference type="eggNOG" id="KOG0186">
    <property type="taxonomic scope" value="Eukaryota"/>
</dbReference>
<dbReference type="Gene3D" id="3.20.20.220">
    <property type="match status" value="1"/>
</dbReference>
<dbReference type="EC" id="1.5.5.2" evidence="2 5"/>
<dbReference type="InterPro" id="IPR015659">
    <property type="entry name" value="Proline_oxidase"/>
</dbReference>
<comment type="similarity">
    <text evidence="1 5">Belongs to the proline oxidase family.</text>
</comment>
<evidence type="ECO:0000256" key="1">
    <source>
        <dbReference type="ARBA" id="ARBA00005869"/>
    </source>
</evidence>
<dbReference type="InterPro" id="IPR002872">
    <property type="entry name" value="Proline_DH_dom"/>
</dbReference>
<reference evidence="7 8" key="2">
    <citation type="journal article" date="2012" name="PLoS Pathog.">
        <title>Diverse lifestyles and strategies of plant pathogenesis encoded in the genomes of eighteen Dothideomycetes fungi.</title>
        <authorList>
            <person name="Ohm R.A."/>
            <person name="Feau N."/>
            <person name="Henrissat B."/>
            <person name="Schoch C.L."/>
            <person name="Horwitz B.A."/>
            <person name="Barry K.W."/>
            <person name="Condon B.J."/>
            <person name="Copeland A.C."/>
            <person name="Dhillon B."/>
            <person name="Glaser F."/>
            <person name="Hesse C.N."/>
            <person name="Kosti I."/>
            <person name="LaButti K."/>
            <person name="Lindquist E.A."/>
            <person name="Lucas S."/>
            <person name="Salamov A.A."/>
            <person name="Bradshaw R.E."/>
            <person name="Ciuffetti L."/>
            <person name="Hamelin R.C."/>
            <person name="Kema G.H.J."/>
            <person name="Lawrence C."/>
            <person name="Scott J.A."/>
            <person name="Spatafora J.W."/>
            <person name="Turgeon B.G."/>
            <person name="de Wit P.J.G.M."/>
            <person name="Zhong S."/>
            <person name="Goodwin S.B."/>
            <person name="Grigoriev I.V."/>
        </authorList>
    </citation>
    <scope>NUCLEOTIDE SEQUENCE [LARGE SCALE GENOMIC DNA]</scope>
    <source>
        <strain evidence="8">NZE10 / CBS 128990</strain>
    </source>
</reference>
<evidence type="ECO:0000256" key="2">
    <source>
        <dbReference type="ARBA" id="ARBA00012695"/>
    </source>
</evidence>
<accession>N1PLV9</accession>
<protein>
    <recommendedName>
        <fullName evidence="2 5">Proline dehydrogenase</fullName>
        <ecNumber evidence="2 5">1.5.5.2</ecNumber>
    </recommendedName>
</protein>
<dbReference type="GO" id="GO:0071949">
    <property type="term" value="F:FAD binding"/>
    <property type="evidence" value="ECO:0007669"/>
    <property type="project" value="TreeGrafter"/>
</dbReference>
<dbReference type="OMA" id="RRTIYDH"/>
<dbReference type="GO" id="GO:0010133">
    <property type="term" value="P:L-proline catabolic process to L-glutamate"/>
    <property type="evidence" value="ECO:0007669"/>
    <property type="project" value="TreeGrafter"/>
</dbReference>
<evidence type="ECO:0000313" key="7">
    <source>
        <dbReference type="EMBL" id="EME42291.1"/>
    </source>
</evidence>
<dbReference type="HOGENOM" id="CLU_018202_0_1_1"/>
<dbReference type="AlphaFoldDB" id="N1PLV9"/>